<dbReference type="EMBL" id="JH660647">
    <property type="protein sequence ID" value="EIM25265.1"/>
    <property type="molecule type" value="Genomic_DNA"/>
</dbReference>
<evidence type="ECO:0000313" key="4">
    <source>
        <dbReference type="EMBL" id="EIM25265.1"/>
    </source>
</evidence>
<dbReference type="AlphaFoldDB" id="I4YMS3"/>
<dbReference type="InterPro" id="IPR050595">
    <property type="entry name" value="Bact_response_regulator"/>
</dbReference>
<evidence type="ECO:0000256" key="1">
    <source>
        <dbReference type="ARBA" id="ARBA00022553"/>
    </source>
</evidence>
<proteinExistence type="predicted"/>
<evidence type="ECO:0000259" key="3">
    <source>
        <dbReference type="PROSITE" id="PS50110"/>
    </source>
</evidence>
<evidence type="ECO:0000313" key="5">
    <source>
        <dbReference type="Proteomes" id="UP000003947"/>
    </source>
</evidence>
<dbReference type="GO" id="GO:0003677">
    <property type="term" value="F:DNA binding"/>
    <property type="evidence" value="ECO:0007669"/>
    <property type="project" value="UniProtKB-KW"/>
</dbReference>
<sequence>MFCWLISQHPSVKESEPVTDSVTSDGDLNGLRILVVEDEAAISLLLEDMLLDFGCEVIGPAARLSAALDAVAREQVDLAILDVNVAGEPIYPVAEALAQRSIPFVFSTGYGSAGIRDAFRDRPVLQKPFAQHDLKQKLLIACGRTA</sequence>
<dbReference type="PANTHER" id="PTHR44591:SF24">
    <property type="entry name" value="PROTEIN-GLUTAMATE METHYLESTERASE_PROTEIN-GLUTAMINE GLUTAMINASE 1"/>
    <property type="match status" value="1"/>
</dbReference>
<evidence type="ECO:0000256" key="2">
    <source>
        <dbReference type="PROSITE-ProRule" id="PRU00169"/>
    </source>
</evidence>
<protein>
    <submittedName>
        <fullName evidence="4">Response regulator with CheY-like receiver, AAA-type ATPase, and DNA-binding domains</fullName>
    </submittedName>
</protein>
<dbReference type="Proteomes" id="UP000003947">
    <property type="component" value="Unassembled WGS sequence"/>
</dbReference>
<feature type="modified residue" description="4-aspartylphosphate" evidence="2">
    <location>
        <position position="82"/>
    </location>
</feature>
<name>I4YMS3_9HYPH</name>
<dbReference type="PROSITE" id="PS50110">
    <property type="entry name" value="RESPONSE_REGULATORY"/>
    <property type="match status" value="1"/>
</dbReference>
<dbReference type="GO" id="GO:0000160">
    <property type="term" value="P:phosphorelay signal transduction system"/>
    <property type="evidence" value="ECO:0007669"/>
    <property type="project" value="InterPro"/>
</dbReference>
<dbReference type="SUPFAM" id="SSF52172">
    <property type="entry name" value="CheY-like"/>
    <property type="match status" value="1"/>
</dbReference>
<organism evidence="4 5">
    <name type="scientific">Microvirga lotononidis</name>
    <dbReference type="NCBI Taxonomy" id="864069"/>
    <lineage>
        <taxon>Bacteria</taxon>
        <taxon>Pseudomonadati</taxon>
        <taxon>Pseudomonadota</taxon>
        <taxon>Alphaproteobacteria</taxon>
        <taxon>Hyphomicrobiales</taxon>
        <taxon>Methylobacteriaceae</taxon>
        <taxon>Microvirga</taxon>
    </lineage>
</organism>
<accession>I4YMS3</accession>
<dbReference type="InterPro" id="IPR001789">
    <property type="entry name" value="Sig_transdc_resp-reg_receiver"/>
</dbReference>
<dbReference type="Pfam" id="PF00072">
    <property type="entry name" value="Response_reg"/>
    <property type="match status" value="1"/>
</dbReference>
<dbReference type="SMART" id="SM00448">
    <property type="entry name" value="REC"/>
    <property type="match status" value="1"/>
</dbReference>
<dbReference type="PATRIC" id="fig|864069.3.peg.6419"/>
<dbReference type="InterPro" id="IPR011006">
    <property type="entry name" value="CheY-like_superfamily"/>
</dbReference>
<keyword evidence="4" id="KW-0238">DNA-binding</keyword>
<dbReference type="HOGENOM" id="CLU_000445_69_11_5"/>
<keyword evidence="5" id="KW-1185">Reference proteome</keyword>
<keyword evidence="1 2" id="KW-0597">Phosphoprotein</keyword>
<reference evidence="4 5" key="1">
    <citation type="submission" date="2012-02" db="EMBL/GenBank/DDBJ databases">
        <title>Improved High-Quality Draft sequence of Microvirga sp. WSM3557.</title>
        <authorList>
            <consortium name="US DOE Joint Genome Institute"/>
            <person name="Lucas S."/>
            <person name="Han J."/>
            <person name="Lapidus A."/>
            <person name="Cheng J.-F."/>
            <person name="Goodwin L."/>
            <person name="Pitluck S."/>
            <person name="Peters L."/>
            <person name="Zhang X."/>
            <person name="Detter J.C."/>
            <person name="Han C."/>
            <person name="Tapia R."/>
            <person name="Land M."/>
            <person name="Hauser L."/>
            <person name="Kyrpides N."/>
            <person name="Ivanova N."/>
            <person name="Pagani I."/>
            <person name="Brau L."/>
            <person name="Yates R."/>
            <person name="O'Hara G."/>
            <person name="Rui T."/>
            <person name="Howieson J."/>
            <person name="Reeve W."/>
            <person name="Woyke T."/>
        </authorList>
    </citation>
    <scope>NUCLEOTIDE SEQUENCE [LARGE SCALE GENOMIC DNA]</scope>
    <source>
        <strain evidence="4 5">WSM3557</strain>
    </source>
</reference>
<dbReference type="eggNOG" id="COG0784">
    <property type="taxonomic scope" value="Bacteria"/>
</dbReference>
<gene>
    <name evidence="4" type="ORF">MicloDRAFT_00059870</name>
</gene>
<dbReference type="Gene3D" id="3.40.50.2300">
    <property type="match status" value="1"/>
</dbReference>
<feature type="domain" description="Response regulatory" evidence="3">
    <location>
        <begin position="32"/>
        <end position="142"/>
    </location>
</feature>
<dbReference type="STRING" id="864069.MicloDRAFT_00059870"/>
<dbReference type="PANTHER" id="PTHR44591">
    <property type="entry name" value="STRESS RESPONSE REGULATOR PROTEIN 1"/>
    <property type="match status" value="1"/>
</dbReference>